<keyword evidence="9" id="KW-1185">Reference proteome</keyword>
<reference evidence="8 9" key="1">
    <citation type="submission" date="2024-10" db="EMBL/GenBank/DDBJ databases">
        <title>Updated reference genomes for cyclostephanoid diatoms.</title>
        <authorList>
            <person name="Roberts W.R."/>
            <person name="Alverson A.J."/>
        </authorList>
    </citation>
    <scope>NUCLEOTIDE SEQUENCE [LARGE SCALE GENOMIC DNA]</scope>
    <source>
        <strain evidence="8 9">AJA228-03</strain>
    </source>
</reference>
<evidence type="ECO:0008006" key="10">
    <source>
        <dbReference type="Google" id="ProtNLM"/>
    </source>
</evidence>
<feature type="region of interest" description="Disordered" evidence="7">
    <location>
        <begin position="372"/>
        <end position="393"/>
    </location>
</feature>
<keyword evidence="5" id="KW-0406">Ion transport</keyword>
<evidence type="ECO:0000256" key="4">
    <source>
        <dbReference type="ARBA" id="ARBA00022989"/>
    </source>
</evidence>
<proteinExistence type="predicted"/>
<keyword evidence="3" id="KW-0812">Transmembrane</keyword>
<gene>
    <name evidence="8" type="ORF">ACHAXA_009250</name>
</gene>
<sequence length="393" mass="43163">MSTLRHDAEDAEPPLGRYVPGMRWPAADPRDLPRDVRRTAGGGSSGAIARGVRYALGMDQTRSSRTNYNAARPMLVLGGVSDNEISCLMRARGPYAKTQLAWGWLCDFMLRESMAGSMGDVAPPIISRLFQFMSDGMTYYNHALKITYVPFPFPHAQLSAFFVLTMVVAIPFLMDQYVNHAWLGGTLTFLTVTCLAGLHEVARELETPFRSVPNDVPLCTLLAFYNETLITTFAGFHPDAYWKTKADNMLRNLKEKGGDGYSTSSTASAAAGLVDFKVNGQSVVDEKFSPMPEQTAVSNGGHNEKEECSISKEASIPPHSLPVLPNHKGPIRPSMSAHRAPVVDNDCIYPLGELREAMESQASKIRDLRERLLKRRGNDGSAKSTKSCTDPGR</sequence>
<feature type="region of interest" description="Disordered" evidence="7">
    <location>
        <begin position="1"/>
        <end position="44"/>
    </location>
</feature>
<dbReference type="InterPro" id="IPR044669">
    <property type="entry name" value="YneE/VCCN1/2-like"/>
</dbReference>
<evidence type="ECO:0000313" key="8">
    <source>
        <dbReference type="EMBL" id="KAL3809748.1"/>
    </source>
</evidence>
<evidence type="ECO:0000256" key="2">
    <source>
        <dbReference type="ARBA" id="ARBA00022448"/>
    </source>
</evidence>
<evidence type="ECO:0000313" key="9">
    <source>
        <dbReference type="Proteomes" id="UP001530377"/>
    </source>
</evidence>
<keyword evidence="2" id="KW-0813">Transport</keyword>
<evidence type="ECO:0000256" key="5">
    <source>
        <dbReference type="ARBA" id="ARBA00023065"/>
    </source>
</evidence>
<dbReference type="GO" id="GO:0016020">
    <property type="term" value="C:membrane"/>
    <property type="evidence" value="ECO:0007669"/>
    <property type="project" value="UniProtKB-SubCell"/>
</dbReference>
<name>A0ABD3R9X3_9STRA</name>
<keyword evidence="6" id="KW-0472">Membrane</keyword>
<evidence type="ECO:0000256" key="7">
    <source>
        <dbReference type="SAM" id="MobiDB-lite"/>
    </source>
</evidence>
<dbReference type="Proteomes" id="UP001530377">
    <property type="component" value="Unassembled WGS sequence"/>
</dbReference>
<dbReference type="AlphaFoldDB" id="A0ABD3R9X3"/>
<evidence type="ECO:0000256" key="6">
    <source>
        <dbReference type="ARBA" id="ARBA00023136"/>
    </source>
</evidence>
<comment type="caution">
    <text evidence="8">The sequence shown here is derived from an EMBL/GenBank/DDBJ whole genome shotgun (WGS) entry which is preliminary data.</text>
</comment>
<organism evidence="8 9">
    <name type="scientific">Cyclostephanos tholiformis</name>
    <dbReference type="NCBI Taxonomy" id="382380"/>
    <lineage>
        <taxon>Eukaryota</taxon>
        <taxon>Sar</taxon>
        <taxon>Stramenopiles</taxon>
        <taxon>Ochrophyta</taxon>
        <taxon>Bacillariophyta</taxon>
        <taxon>Coscinodiscophyceae</taxon>
        <taxon>Thalassiosirophycidae</taxon>
        <taxon>Stephanodiscales</taxon>
        <taxon>Stephanodiscaceae</taxon>
        <taxon>Cyclostephanos</taxon>
    </lineage>
</organism>
<evidence type="ECO:0000256" key="3">
    <source>
        <dbReference type="ARBA" id="ARBA00022692"/>
    </source>
</evidence>
<dbReference type="PANTHER" id="PTHR33281">
    <property type="entry name" value="UPF0187 PROTEIN YNEE"/>
    <property type="match status" value="1"/>
</dbReference>
<feature type="compositionally biased region" description="Basic and acidic residues" evidence="7">
    <location>
        <begin position="28"/>
        <end position="38"/>
    </location>
</feature>
<comment type="subcellular location">
    <subcellularLocation>
        <location evidence="1">Membrane</location>
        <topology evidence="1">Multi-pass membrane protein</topology>
    </subcellularLocation>
</comment>
<keyword evidence="4" id="KW-1133">Transmembrane helix</keyword>
<protein>
    <recommendedName>
        <fullName evidence="10">Bestrophin homolog</fullName>
    </recommendedName>
</protein>
<dbReference type="GO" id="GO:0006811">
    <property type="term" value="P:monoatomic ion transport"/>
    <property type="evidence" value="ECO:0007669"/>
    <property type="project" value="UniProtKB-KW"/>
</dbReference>
<dbReference type="PANTHER" id="PTHR33281:SF20">
    <property type="match status" value="1"/>
</dbReference>
<feature type="compositionally biased region" description="Polar residues" evidence="7">
    <location>
        <begin position="381"/>
        <end position="393"/>
    </location>
</feature>
<evidence type="ECO:0000256" key="1">
    <source>
        <dbReference type="ARBA" id="ARBA00004141"/>
    </source>
</evidence>
<feature type="region of interest" description="Disordered" evidence="7">
    <location>
        <begin position="292"/>
        <end position="338"/>
    </location>
</feature>
<dbReference type="Pfam" id="PF25539">
    <property type="entry name" value="Bestrophin_2"/>
    <property type="match status" value="1"/>
</dbReference>
<accession>A0ABD3R9X3</accession>
<dbReference type="EMBL" id="JALLPB020000381">
    <property type="protein sequence ID" value="KAL3809748.1"/>
    <property type="molecule type" value="Genomic_DNA"/>
</dbReference>